<evidence type="ECO:0000313" key="2">
    <source>
        <dbReference type="Proteomes" id="UP000805193"/>
    </source>
</evidence>
<comment type="caution">
    <text evidence="1">The sequence shown here is derived from an EMBL/GenBank/DDBJ whole genome shotgun (WGS) entry which is preliminary data.</text>
</comment>
<name>A0AC60NTN1_IXOPE</name>
<keyword evidence="2" id="KW-1185">Reference proteome</keyword>
<protein>
    <submittedName>
        <fullName evidence="1">Uncharacterized protein</fullName>
    </submittedName>
</protein>
<proteinExistence type="predicted"/>
<gene>
    <name evidence="1" type="ORF">HPB47_012435</name>
</gene>
<dbReference type="EMBL" id="JABSTQ010011519">
    <property type="protein sequence ID" value="KAG0410450.1"/>
    <property type="molecule type" value="Genomic_DNA"/>
</dbReference>
<reference evidence="1 2" key="1">
    <citation type="journal article" date="2020" name="Cell">
        <title>Large-Scale Comparative Analyses of Tick Genomes Elucidate Their Genetic Diversity and Vector Capacities.</title>
        <authorList>
            <consortium name="Tick Genome and Microbiome Consortium (TIGMIC)"/>
            <person name="Jia N."/>
            <person name="Wang J."/>
            <person name="Shi W."/>
            <person name="Du L."/>
            <person name="Sun Y."/>
            <person name="Zhan W."/>
            <person name="Jiang J.F."/>
            <person name="Wang Q."/>
            <person name="Zhang B."/>
            <person name="Ji P."/>
            <person name="Bell-Sakyi L."/>
            <person name="Cui X.M."/>
            <person name="Yuan T.T."/>
            <person name="Jiang B.G."/>
            <person name="Yang W.F."/>
            <person name="Lam T.T."/>
            <person name="Chang Q.C."/>
            <person name="Ding S.J."/>
            <person name="Wang X.J."/>
            <person name="Zhu J.G."/>
            <person name="Ruan X.D."/>
            <person name="Zhao L."/>
            <person name="Wei J.T."/>
            <person name="Ye R.Z."/>
            <person name="Que T.C."/>
            <person name="Du C.H."/>
            <person name="Zhou Y.H."/>
            <person name="Cheng J.X."/>
            <person name="Dai P.F."/>
            <person name="Guo W.B."/>
            <person name="Han X.H."/>
            <person name="Huang E.J."/>
            <person name="Li L.F."/>
            <person name="Wei W."/>
            <person name="Gao Y.C."/>
            <person name="Liu J.Z."/>
            <person name="Shao H.Z."/>
            <person name="Wang X."/>
            <person name="Wang C.C."/>
            <person name="Yang T.C."/>
            <person name="Huo Q.B."/>
            <person name="Li W."/>
            <person name="Chen H.Y."/>
            <person name="Chen S.E."/>
            <person name="Zhou L.G."/>
            <person name="Ni X.B."/>
            <person name="Tian J.H."/>
            <person name="Sheng Y."/>
            <person name="Liu T."/>
            <person name="Pan Y.S."/>
            <person name="Xia L.Y."/>
            <person name="Li J."/>
            <person name="Zhao F."/>
            <person name="Cao W.C."/>
        </authorList>
    </citation>
    <scope>NUCLEOTIDE SEQUENCE [LARGE SCALE GENOMIC DNA]</scope>
    <source>
        <strain evidence="1">Iper-2018</strain>
    </source>
</reference>
<evidence type="ECO:0000313" key="1">
    <source>
        <dbReference type="EMBL" id="KAG0410450.1"/>
    </source>
</evidence>
<sequence length="75" mass="8051">MSGHECTQAIGGCVGIAAEPEEALSSYGASHVQVQGYPTLVLFKDGKRAAEFNGARDLEALHEFVEVHLGRHDEL</sequence>
<organism evidence="1 2">
    <name type="scientific">Ixodes persulcatus</name>
    <name type="common">Taiga tick</name>
    <dbReference type="NCBI Taxonomy" id="34615"/>
    <lineage>
        <taxon>Eukaryota</taxon>
        <taxon>Metazoa</taxon>
        <taxon>Ecdysozoa</taxon>
        <taxon>Arthropoda</taxon>
        <taxon>Chelicerata</taxon>
        <taxon>Arachnida</taxon>
        <taxon>Acari</taxon>
        <taxon>Parasitiformes</taxon>
        <taxon>Ixodida</taxon>
        <taxon>Ixodoidea</taxon>
        <taxon>Ixodidae</taxon>
        <taxon>Ixodinae</taxon>
        <taxon>Ixodes</taxon>
    </lineage>
</organism>
<accession>A0AC60NTN1</accession>
<dbReference type="Proteomes" id="UP000805193">
    <property type="component" value="Unassembled WGS sequence"/>
</dbReference>